<keyword evidence="3" id="KW-1185">Reference proteome</keyword>
<accession>A0A2Z7AZA4</accession>
<protein>
    <submittedName>
        <fullName evidence="2">Uncharacterized protein</fullName>
    </submittedName>
</protein>
<proteinExistence type="predicted"/>
<dbReference type="PANTHER" id="PTHR36785">
    <property type="entry name" value="OS05G0502500 PROTEIN"/>
    <property type="match status" value="1"/>
</dbReference>
<keyword evidence="1" id="KW-1133">Transmembrane helix</keyword>
<dbReference type="EMBL" id="KV010646">
    <property type="protein sequence ID" value="KZV27224.1"/>
    <property type="molecule type" value="Genomic_DNA"/>
</dbReference>
<keyword evidence="1" id="KW-0812">Transmembrane</keyword>
<evidence type="ECO:0000256" key="1">
    <source>
        <dbReference type="SAM" id="Phobius"/>
    </source>
</evidence>
<evidence type="ECO:0000313" key="3">
    <source>
        <dbReference type="Proteomes" id="UP000250235"/>
    </source>
</evidence>
<dbReference type="AlphaFoldDB" id="A0A2Z7AZA4"/>
<feature type="transmembrane region" description="Helical" evidence="1">
    <location>
        <begin position="111"/>
        <end position="132"/>
    </location>
</feature>
<feature type="transmembrane region" description="Helical" evidence="1">
    <location>
        <begin position="138"/>
        <end position="159"/>
    </location>
</feature>
<organism evidence="2 3">
    <name type="scientific">Dorcoceras hygrometricum</name>
    <dbReference type="NCBI Taxonomy" id="472368"/>
    <lineage>
        <taxon>Eukaryota</taxon>
        <taxon>Viridiplantae</taxon>
        <taxon>Streptophyta</taxon>
        <taxon>Embryophyta</taxon>
        <taxon>Tracheophyta</taxon>
        <taxon>Spermatophyta</taxon>
        <taxon>Magnoliopsida</taxon>
        <taxon>eudicotyledons</taxon>
        <taxon>Gunneridae</taxon>
        <taxon>Pentapetalae</taxon>
        <taxon>asterids</taxon>
        <taxon>lamiids</taxon>
        <taxon>Lamiales</taxon>
        <taxon>Gesneriaceae</taxon>
        <taxon>Didymocarpoideae</taxon>
        <taxon>Trichosporeae</taxon>
        <taxon>Loxocarpinae</taxon>
        <taxon>Dorcoceras</taxon>
    </lineage>
</organism>
<evidence type="ECO:0000313" key="2">
    <source>
        <dbReference type="EMBL" id="KZV27224.1"/>
    </source>
</evidence>
<sequence>MQALLQISINFAISKFPYKQNAYPNKKYSCKLRFPQPISYNTGSRVKFEFVIKDGCKIGALRNRLSGFGSSGDKDGILMRKGRRVVLANFKKGFNEIGGGGGRVNGETARVLGNLALAILLTYLSMTGQLGWLLDAIVSLWVSLLLVPIVGIGAFLWWAGRDIVQGNCPNCGNEFQVFKSSLKDDLQLCPFCTQPFSVVDDEFVKEAVKFSNQSTPFDQAFGSFSPRKEKGKKSSVAVVDVEAEIRDAD</sequence>
<dbReference type="OrthoDB" id="1935723at2759"/>
<name>A0A2Z7AZA4_9LAMI</name>
<reference evidence="2 3" key="1">
    <citation type="journal article" date="2015" name="Proc. Natl. Acad. Sci. U.S.A.">
        <title>The resurrection genome of Boea hygrometrica: A blueprint for survival of dehydration.</title>
        <authorList>
            <person name="Xiao L."/>
            <person name="Yang G."/>
            <person name="Zhang L."/>
            <person name="Yang X."/>
            <person name="Zhao S."/>
            <person name="Ji Z."/>
            <person name="Zhou Q."/>
            <person name="Hu M."/>
            <person name="Wang Y."/>
            <person name="Chen M."/>
            <person name="Xu Y."/>
            <person name="Jin H."/>
            <person name="Xiao X."/>
            <person name="Hu G."/>
            <person name="Bao F."/>
            <person name="Hu Y."/>
            <person name="Wan P."/>
            <person name="Li L."/>
            <person name="Deng X."/>
            <person name="Kuang T."/>
            <person name="Xiang C."/>
            <person name="Zhu J.K."/>
            <person name="Oliver M.J."/>
            <person name="He Y."/>
        </authorList>
    </citation>
    <scope>NUCLEOTIDE SEQUENCE [LARGE SCALE GENOMIC DNA]</scope>
    <source>
        <strain evidence="3">cv. XS01</strain>
    </source>
</reference>
<gene>
    <name evidence="2" type="ORF">F511_04677</name>
</gene>
<dbReference type="Proteomes" id="UP000250235">
    <property type="component" value="Unassembled WGS sequence"/>
</dbReference>
<keyword evidence="1" id="KW-0472">Membrane</keyword>
<dbReference type="PANTHER" id="PTHR36785:SF1">
    <property type="entry name" value="OS05G0502500 PROTEIN"/>
    <property type="match status" value="1"/>
</dbReference>